<protein>
    <submittedName>
        <fullName evidence="2">N(4)-(Beta-N-acetylglucosaminyl)-L-asparaginase-l ike</fullName>
    </submittedName>
</protein>
<dbReference type="OrthoDB" id="188713at2759"/>
<gene>
    <name evidence="2" type="ORF">PACLA_8A025038</name>
</gene>
<dbReference type="InterPro" id="IPR000246">
    <property type="entry name" value="Peptidase_T2"/>
</dbReference>
<dbReference type="Pfam" id="PF01112">
    <property type="entry name" value="Asparaginase_2"/>
    <property type="match status" value="1"/>
</dbReference>
<evidence type="ECO:0000313" key="2">
    <source>
        <dbReference type="EMBL" id="CAB4034920.1"/>
    </source>
</evidence>
<comment type="similarity">
    <text evidence="1">Belongs to the Ntn-hydrolase family.</text>
</comment>
<name>A0A6S7JZV2_PARCT</name>
<sequence length="159" mass="16943">MASRLEISTRNVICIKIVLFYLILIAESGQLPLVVNTWGPPFFNATKKAWTVITNGVSSSLDAVELGCSVCEVEQCDGTVGYGGSPDENGITTLDAMIMDGDSLDVGSVGCLKNIRGAISVARSVMVHTGHTLLVGEDATQFAKQMGFKEQSLETNRSL</sequence>
<proteinExistence type="inferred from homology"/>
<dbReference type="EMBL" id="CACRXK020020535">
    <property type="protein sequence ID" value="CAB4034920.1"/>
    <property type="molecule type" value="Genomic_DNA"/>
</dbReference>
<keyword evidence="3" id="KW-1185">Reference proteome</keyword>
<reference evidence="2" key="1">
    <citation type="submission" date="2020-04" db="EMBL/GenBank/DDBJ databases">
        <authorList>
            <person name="Alioto T."/>
            <person name="Alioto T."/>
            <person name="Gomez Garrido J."/>
        </authorList>
    </citation>
    <scope>NUCLEOTIDE SEQUENCE</scope>
    <source>
        <strain evidence="2">A484AB</strain>
    </source>
</reference>
<accession>A0A6S7JZV2</accession>
<organism evidence="2 3">
    <name type="scientific">Paramuricea clavata</name>
    <name type="common">Red gorgonian</name>
    <name type="synonym">Violescent sea-whip</name>
    <dbReference type="NCBI Taxonomy" id="317549"/>
    <lineage>
        <taxon>Eukaryota</taxon>
        <taxon>Metazoa</taxon>
        <taxon>Cnidaria</taxon>
        <taxon>Anthozoa</taxon>
        <taxon>Octocorallia</taxon>
        <taxon>Malacalcyonacea</taxon>
        <taxon>Plexauridae</taxon>
        <taxon>Paramuricea</taxon>
    </lineage>
</organism>
<dbReference type="Proteomes" id="UP001152795">
    <property type="component" value="Unassembled WGS sequence"/>
</dbReference>
<dbReference type="InterPro" id="IPR029055">
    <property type="entry name" value="Ntn_hydrolases_N"/>
</dbReference>
<dbReference type="GO" id="GO:0003948">
    <property type="term" value="F:N4-(beta-N-acetylglucosaminyl)-L-asparaginase activity"/>
    <property type="evidence" value="ECO:0007669"/>
    <property type="project" value="TreeGrafter"/>
</dbReference>
<dbReference type="PANTHER" id="PTHR10188:SF6">
    <property type="entry name" value="N(4)-(BETA-N-ACETYLGLUCOSAMINYL)-L-ASPARAGINASE"/>
    <property type="match status" value="1"/>
</dbReference>
<dbReference type="GO" id="GO:0005764">
    <property type="term" value="C:lysosome"/>
    <property type="evidence" value="ECO:0007669"/>
    <property type="project" value="TreeGrafter"/>
</dbReference>
<dbReference type="SUPFAM" id="SSF56235">
    <property type="entry name" value="N-terminal nucleophile aminohydrolases (Ntn hydrolases)"/>
    <property type="match status" value="1"/>
</dbReference>
<dbReference type="PANTHER" id="PTHR10188">
    <property type="entry name" value="L-ASPARAGINASE"/>
    <property type="match status" value="1"/>
</dbReference>
<evidence type="ECO:0000313" key="3">
    <source>
        <dbReference type="Proteomes" id="UP001152795"/>
    </source>
</evidence>
<dbReference type="AlphaFoldDB" id="A0A6S7JZV2"/>
<comment type="caution">
    <text evidence="2">The sequence shown here is derived from an EMBL/GenBank/DDBJ whole genome shotgun (WGS) entry which is preliminary data.</text>
</comment>
<evidence type="ECO:0000256" key="1">
    <source>
        <dbReference type="ARBA" id="ARBA00010872"/>
    </source>
</evidence>